<evidence type="ECO:0000256" key="3">
    <source>
        <dbReference type="SAM" id="SignalP"/>
    </source>
</evidence>
<feature type="signal peptide" evidence="3">
    <location>
        <begin position="1"/>
        <end position="20"/>
    </location>
</feature>
<organism evidence="4 5">
    <name type="scientific">Piromyces finnis</name>
    <dbReference type="NCBI Taxonomy" id="1754191"/>
    <lineage>
        <taxon>Eukaryota</taxon>
        <taxon>Fungi</taxon>
        <taxon>Fungi incertae sedis</taxon>
        <taxon>Chytridiomycota</taxon>
        <taxon>Chytridiomycota incertae sedis</taxon>
        <taxon>Neocallimastigomycetes</taxon>
        <taxon>Neocallimastigales</taxon>
        <taxon>Neocallimastigaceae</taxon>
        <taxon>Piromyces</taxon>
    </lineage>
</organism>
<feature type="chain" id="PRO_5013276868" description="Concanavalin A-like lectin/glucanase" evidence="3">
    <location>
        <begin position="21"/>
        <end position="303"/>
    </location>
</feature>
<keyword evidence="5" id="KW-1185">Reference proteome</keyword>
<dbReference type="EMBL" id="MCFH01000093">
    <property type="protein sequence ID" value="ORX40422.1"/>
    <property type="molecule type" value="Genomic_DNA"/>
</dbReference>
<feature type="compositionally biased region" description="Low complexity" evidence="1">
    <location>
        <begin position="79"/>
        <end position="88"/>
    </location>
</feature>
<evidence type="ECO:0000313" key="5">
    <source>
        <dbReference type="Proteomes" id="UP000193719"/>
    </source>
</evidence>
<dbReference type="AlphaFoldDB" id="A0A1Y1UR47"/>
<keyword evidence="3" id="KW-0732">Signal</keyword>
<feature type="region of interest" description="Disordered" evidence="1">
    <location>
        <begin position="24"/>
        <end position="92"/>
    </location>
</feature>
<evidence type="ECO:0000313" key="4">
    <source>
        <dbReference type="EMBL" id="ORX40422.1"/>
    </source>
</evidence>
<evidence type="ECO:0008006" key="6">
    <source>
        <dbReference type="Google" id="ProtNLM"/>
    </source>
</evidence>
<evidence type="ECO:0000256" key="2">
    <source>
        <dbReference type="SAM" id="Phobius"/>
    </source>
</evidence>
<dbReference type="Proteomes" id="UP000193719">
    <property type="component" value="Unassembled WGS sequence"/>
</dbReference>
<keyword evidence="2" id="KW-1133">Transmembrane helix</keyword>
<keyword evidence="2" id="KW-0472">Membrane</keyword>
<feature type="compositionally biased region" description="Low complexity" evidence="1">
    <location>
        <begin position="40"/>
        <end position="64"/>
    </location>
</feature>
<gene>
    <name evidence="4" type="ORF">BCR36DRAFT_416885</name>
</gene>
<evidence type="ECO:0000256" key="1">
    <source>
        <dbReference type="SAM" id="MobiDB-lite"/>
    </source>
</evidence>
<accession>A0A1Y1UR47</accession>
<reference evidence="4 5" key="2">
    <citation type="submission" date="2016-08" db="EMBL/GenBank/DDBJ databases">
        <title>Pervasive Adenine N6-methylation of Active Genes in Fungi.</title>
        <authorList>
            <consortium name="DOE Joint Genome Institute"/>
            <person name="Mondo S.J."/>
            <person name="Dannebaum R.O."/>
            <person name="Kuo R.C."/>
            <person name="Labutti K."/>
            <person name="Haridas S."/>
            <person name="Kuo A."/>
            <person name="Salamov A."/>
            <person name="Ahrendt S.R."/>
            <person name="Lipzen A."/>
            <person name="Sullivan W."/>
            <person name="Andreopoulos W.B."/>
            <person name="Clum A."/>
            <person name="Lindquist E."/>
            <person name="Daum C."/>
            <person name="Ramamoorthy G.K."/>
            <person name="Gryganskyi A."/>
            <person name="Culley D."/>
            <person name="Magnuson J.K."/>
            <person name="James T.Y."/>
            <person name="O'Malley M.A."/>
            <person name="Stajich J.E."/>
            <person name="Spatafora J.W."/>
            <person name="Visel A."/>
            <person name="Grigoriev I.V."/>
        </authorList>
    </citation>
    <scope>NUCLEOTIDE SEQUENCE [LARGE SCALE GENOMIC DNA]</scope>
    <source>
        <strain evidence="5">finn</strain>
    </source>
</reference>
<dbReference type="OrthoDB" id="2153237at2759"/>
<protein>
    <recommendedName>
        <fullName evidence="6">Concanavalin A-like lectin/glucanase</fullName>
    </recommendedName>
</protein>
<keyword evidence="2" id="KW-0812">Transmembrane</keyword>
<comment type="caution">
    <text evidence="4">The sequence shown here is derived from an EMBL/GenBank/DDBJ whole genome shotgun (WGS) entry which is preliminary data.</text>
</comment>
<sequence>MNTKLYILFFFLCLVLIAKAVETETKEEGGNEVGTTTPMDNTVNDNVKTTDTSNTMDTSTTTNTDENDNKNNPNEDKTTTTTTTLDTPIENASNTNTTLDACGHTSRQFGVFSFAKPISKSVVPIFSNFTINWYYNNILESGTYFYPTNNITIGLYFEQDANSDDWSNAWKSPVWEQTIPMNEISEGPTLTGNVKSYQWDWKVMYNNNGLDTQNYKKSIKTNEKYKLRISGDGKDIQRNPELKCYQDGDIAPGSTRPFYIVDNTELPIFNPMDIPDSAFSMVSFKPILQYILPLFFIILLYFF</sequence>
<proteinExistence type="predicted"/>
<reference evidence="4 5" key="1">
    <citation type="submission" date="2016-08" db="EMBL/GenBank/DDBJ databases">
        <title>Genomes of anaerobic fungi encode conserved fungal cellulosomes for biomass hydrolysis.</title>
        <authorList>
            <consortium name="DOE Joint Genome Institute"/>
            <person name="Haitjema C.H."/>
            <person name="Gilmore S.P."/>
            <person name="Henske J.K."/>
            <person name="Solomon K.V."/>
            <person name="De Groot R."/>
            <person name="Kuo A."/>
            <person name="Mondo S.J."/>
            <person name="Salamov A.A."/>
            <person name="Labutti K."/>
            <person name="Zhao Z."/>
            <person name="Chiniquy J."/>
            <person name="Barry K."/>
            <person name="Brewer H.M."/>
            <person name="Purvine S.O."/>
            <person name="Wright A.T."/>
            <person name="Boxma B."/>
            <person name="Van Alen T."/>
            <person name="Hackstein J.H."/>
            <person name="Baker S.E."/>
            <person name="Grigoriev I.V."/>
            <person name="O'Malley M.A."/>
        </authorList>
    </citation>
    <scope>NUCLEOTIDE SEQUENCE [LARGE SCALE GENOMIC DNA]</scope>
    <source>
        <strain evidence="5">finn</strain>
    </source>
</reference>
<feature type="transmembrane region" description="Helical" evidence="2">
    <location>
        <begin position="287"/>
        <end position="302"/>
    </location>
</feature>
<feature type="compositionally biased region" description="Basic and acidic residues" evidence="1">
    <location>
        <begin position="67"/>
        <end position="78"/>
    </location>
</feature>
<name>A0A1Y1UR47_9FUNG</name>